<dbReference type="InterPro" id="IPR038765">
    <property type="entry name" value="Papain-like_cys_pep_sf"/>
</dbReference>
<dbReference type="Gene3D" id="2.60.40.2250">
    <property type="match status" value="1"/>
</dbReference>
<gene>
    <name evidence="2" type="ORF">NRB56_40260</name>
</gene>
<reference evidence="2 3" key="1">
    <citation type="submission" date="2019-10" db="EMBL/GenBank/DDBJ databases">
        <title>Nocardia macrotermitis sp. nov. and Nocardia aurantia sp. nov., isolated from the gut of fungus growing-termite Macrotermes natalensis.</title>
        <authorList>
            <person name="Benndorf R."/>
            <person name="Schwitalla J."/>
            <person name="Martin K."/>
            <person name="De Beer W."/>
            <person name="Kaster A.-K."/>
            <person name="Vollmers J."/>
            <person name="Poulsen M."/>
            <person name="Beemelmanns C."/>
        </authorList>
    </citation>
    <scope>NUCLEOTIDE SEQUENCE [LARGE SCALE GENOMIC DNA]</scope>
    <source>
        <strain evidence="2 3">RB56</strain>
    </source>
</reference>
<dbReference type="PANTHER" id="PTHR33490:SF12">
    <property type="entry name" value="BLL5557 PROTEIN"/>
    <property type="match status" value="1"/>
</dbReference>
<evidence type="ECO:0000259" key="1">
    <source>
        <dbReference type="SMART" id="SM00460"/>
    </source>
</evidence>
<name>A0A7K0DSV2_9NOCA</name>
<feature type="domain" description="Transglutaminase-like" evidence="1">
    <location>
        <begin position="146"/>
        <end position="206"/>
    </location>
</feature>
<organism evidence="2 3">
    <name type="scientific">Nocardia aurantia</name>
    <dbReference type="NCBI Taxonomy" id="2585199"/>
    <lineage>
        <taxon>Bacteria</taxon>
        <taxon>Bacillati</taxon>
        <taxon>Actinomycetota</taxon>
        <taxon>Actinomycetes</taxon>
        <taxon>Mycobacteriales</taxon>
        <taxon>Nocardiaceae</taxon>
        <taxon>Nocardia</taxon>
    </lineage>
</organism>
<evidence type="ECO:0000313" key="2">
    <source>
        <dbReference type="EMBL" id="MQY28442.1"/>
    </source>
</evidence>
<dbReference type="InterPro" id="IPR002931">
    <property type="entry name" value="Transglutaminase-like"/>
</dbReference>
<proteinExistence type="predicted"/>
<comment type="caution">
    <text evidence="2">The sequence shown here is derived from an EMBL/GenBank/DDBJ whole genome shotgun (WGS) entry which is preliminary data.</text>
</comment>
<accession>A0A7K0DSV2</accession>
<dbReference type="Pfam" id="PF01841">
    <property type="entry name" value="Transglut_core"/>
    <property type="match status" value="1"/>
</dbReference>
<sequence>MSASLDVEIHAPAVLEFQITVARQEGLEVAETLSFELDGRSIDPEEILGPHGTRIHKIDCGSGSLRVRYDAAVYGNAFAVPASGYDLSVYLRPSRYAESDKFLGFAAAEFGAVASADLPVAVSNWVRSRISYVAGSSEPIDGAVETLLSGAGVCRDFAHLVVALLRALNVPARLVAVYAPECVPMDFHAVAEFYQDGIWRAIDATRLAPRLTMVRIATGRDASDVAFLDNHGGNITLTGMSVTASADSPALLDNGDDWISIW</sequence>
<dbReference type="SUPFAM" id="SSF54001">
    <property type="entry name" value="Cysteine proteinases"/>
    <property type="match status" value="1"/>
</dbReference>
<dbReference type="PANTHER" id="PTHR33490">
    <property type="entry name" value="BLR5614 PROTEIN-RELATED"/>
    <property type="match status" value="1"/>
</dbReference>
<dbReference type="SMART" id="SM00460">
    <property type="entry name" value="TGc"/>
    <property type="match status" value="1"/>
</dbReference>
<dbReference type="EMBL" id="WEGI01000008">
    <property type="protein sequence ID" value="MQY28442.1"/>
    <property type="molecule type" value="Genomic_DNA"/>
</dbReference>
<keyword evidence="3" id="KW-1185">Reference proteome</keyword>
<dbReference type="AlphaFoldDB" id="A0A7K0DSV2"/>
<dbReference type="Gene3D" id="3.10.620.30">
    <property type="match status" value="1"/>
</dbReference>
<dbReference type="Proteomes" id="UP000431401">
    <property type="component" value="Unassembled WGS sequence"/>
</dbReference>
<evidence type="ECO:0000313" key="3">
    <source>
        <dbReference type="Proteomes" id="UP000431401"/>
    </source>
</evidence>
<protein>
    <recommendedName>
        <fullName evidence="1">Transglutaminase-like domain-containing protein</fullName>
    </recommendedName>
</protein>